<dbReference type="AlphaFoldDB" id="A0A0R3KYW8"/>
<gene>
    <name evidence="1" type="ORF">CQ12_33815</name>
</gene>
<dbReference type="EMBL" id="LLXZ01000168">
    <property type="protein sequence ID" value="KRR00673.1"/>
    <property type="molecule type" value="Genomic_DNA"/>
</dbReference>
<reference evidence="1 2" key="1">
    <citation type="submission" date="2014-03" db="EMBL/GenBank/DDBJ databases">
        <title>Bradyrhizobium valentinum sp. nov., isolated from effective nodules of Lupinus mariae-josephae, a lupine endemic of basic-lime soils in Eastern Spain.</title>
        <authorList>
            <person name="Duran D."/>
            <person name="Rey L."/>
            <person name="Navarro A."/>
            <person name="Busquets A."/>
            <person name="Imperial J."/>
            <person name="Ruiz-Argueso T."/>
        </authorList>
    </citation>
    <scope>NUCLEOTIDE SEQUENCE [LARGE SCALE GENOMIC DNA]</scope>
    <source>
        <strain evidence="1 2">PAC68</strain>
    </source>
</reference>
<dbReference type="RefSeq" id="WP_057838644.1">
    <property type="nucleotide sequence ID" value="NZ_LLXZ01000168.1"/>
</dbReference>
<comment type="caution">
    <text evidence="1">The sequence shown here is derived from an EMBL/GenBank/DDBJ whole genome shotgun (WGS) entry which is preliminary data.</text>
</comment>
<dbReference type="Proteomes" id="UP000050863">
    <property type="component" value="Unassembled WGS sequence"/>
</dbReference>
<name>A0A0R3KYW8_9BRAD</name>
<evidence type="ECO:0000313" key="2">
    <source>
        <dbReference type="Proteomes" id="UP000050863"/>
    </source>
</evidence>
<evidence type="ECO:0000313" key="1">
    <source>
        <dbReference type="EMBL" id="KRR00673.1"/>
    </source>
</evidence>
<sequence>MARDRVHTVNDYYDGPRLGIADVDGVPHIYEAEFDHSSDEYGDTYFVSPIDESLLALVLEDWQIWLRWDSAFKRGAVTIESHPALLEDRERHEALKIAIGDRLKVDRARAKYVKARFETSAEDGGTIVEWRAADRCDSSTRA</sequence>
<keyword evidence="2" id="KW-1185">Reference proteome</keyword>
<proteinExistence type="predicted"/>
<protein>
    <submittedName>
        <fullName evidence="1">Uncharacterized protein</fullName>
    </submittedName>
</protein>
<dbReference type="OrthoDB" id="3078379at2"/>
<accession>A0A0R3KYW8</accession>
<organism evidence="1 2">
    <name type="scientific">Bradyrhizobium jicamae</name>
    <dbReference type="NCBI Taxonomy" id="280332"/>
    <lineage>
        <taxon>Bacteria</taxon>
        <taxon>Pseudomonadati</taxon>
        <taxon>Pseudomonadota</taxon>
        <taxon>Alphaproteobacteria</taxon>
        <taxon>Hyphomicrobiales</taxon>
        <taxon>Nitrobacteraceae</taxon>
        <taxon>Bradyrhizobium</taxon>
    </lineage>
</organism>